<dbReference type="WBParaSite" id="PSAMB.scaffold85size82680.g1731.t1">
    <property type="protein sequence ID" value="PSAMB.scaffold85size82680.g1731.t1"/>
    <property type="gene ID" value="PSAMB.scaffold85size82680.g1731"/>
</dbReference>
<organism evidence="1 3">
    <name type="scientific">Plectus sambesii</name>
    <dbReference type="NCBI Taxonomy" id="2011161"/>
    <lineage>
        <taxon>Eukaryota</taxon>
        <taxon>Metazoa</taxon>
        <taxon>Ecdysozoa</taxon>
        <taxon>Nematoda</taxon>
        <taxon>Chromadorea</taxon>
        <taxon>Plectida</taxon>
        <taxon>Plectina</taxon>
        <taxon>Plectoidea</taxon>
        <taxon>Plectidae</taxon>
        <taxon>Plectus</taxon>
    </lineage>
</organism>
<dbReference type="Pfam" id="PF15114">
    <property type="entry name" value="UPF0640"/>
    <property type="match status" value="1"/>
</dbReference>
<name>A0A914XMK6_9BILA</name>
<evidence type="ECO:0000313" key="3">
    <source>
        <dbReference type="WBParaSite" id="PSAMB.scaffold85size82680.g1731.t1"/>
    </source>
</evidence>
<dbReference type="WBParaSite" id="PSAMB.scaffold2162size24937.g16740.t1">
    <property type="protein sequence ID" value="PSAMB.scaffold2162size24937.g16740.t1"/>
    <property type="gene ID" value="PSAMB.scaffold2162size24937.g16740"/>
</dbReference>
<sequence>MSAIWRGTRNFLGFCGQRWYTMFALGVVSGAALELVKIHWTAGEVNFYTVFRRKQLKRRLDQFEMQLKMADNALAFKPVADGKV</sequence>
<dbReference type="AlphaFoldDB" id="A0A914XMK6"/>
<evidence type="ECO:0000313" key="1">
    <source>
        <dbReference type="Proteomes" id="UP000887566"/>
    </source>
</evidence>
<protein>
    <submittedName>
        <fullName evidence="2 3">Uncharacterized protein</fullName>
    </submittedName>
</protein>
<reference evidence="2 3" key="1">
    <citation type="submission" date="2022-11" db="UniProtKB">
        <authorList>
            <consortium name="WormBaseParasite"/>
        </authorList>
    </citation>
    <scope>IDENTIFICATION</scope>
</reference>
<dbReference type="Proteomes" id="UP000887566">
    <property type="component" value="Unplaced"/>
</dbReference>
<keyword evidence="1" id="KW-1185">Reference proteome</keyword>
<dbReference type="InterPro" id="IPR028183">
    <property type="entry name" value="UQCC5"/>
</dbReference>
<evidence type="ECO:0000313" key="2">
    <source>
        <dbReference type="WBParaSite" id="PSAMB.scaffold2162size24937.g16740.t1"/>
    </source>
</evidence>
<proteinExistence type="predicted"/>
<accession>A0A914XMK6</accession>